<dbReference type="InterPro" id="IPR003959">
    <property type="entry name" value="ATPase_AAA_core"/>
</dbReference>
<dbReference type="PANTHER" id="PTHR32182:SF25">
    <property type="entry name" value="SLR1056 PROTEIN"/>
    <property type="match status" value="1"/>
</dbReference>
<dbReference type="EMBL" id="JACIDS010000001">
    <property type="protein sequence ID" value="MBB3929919.1"/>
    <property type="molecule type" value="Genomic_DNA"/>
</dbReference>
<dbReference type="GO" id="GO:0006302">
    <property type="term" value="P:double-strand break repair"/>
    <property type="evidence" value="ECO:0007669"/>
    <property type="project" value="TreeGrafter"/>
</dbReference>
<evidence type="ECO:0000313" key="4">
    <source>
        <dbReference type="Proteomes" id="UP000553963"/>
    </source>
</evidence>
<proteinExistence type="predicted"/>
<protein>
    <submittedName>
        <fullName evidence="3">Putative ATPase</fullName>
    </submittedName>
</protein>
<feature type="domain" description="ATPase AAA-type core" evidence="2">
    <location>
        <begin position="176"/>
        <end position="335"/>
    </location>
</feature>
<dbReference type="InterPro" id="IPR014555">
    <property type="entry name" value="RecF-like"/>
</dbReference>
<dbReference type="GO" id="GO:0016887">
    <property type="term" value="F:ATP hydrolysis activity"/>
    <property type="evidence" value="ECO:0007669"/>
    <property type="project" value="InterPro"/>
</dbReference>
<dbReference type="Proteomes" id="UP000553963">
    <property type="component" value="Unassembled WGS sequence"/>
</dbReference>
<dbReference type="SUPFAM" id="SSF52540">
    <property type="entry name" value="P-loop containing nucleoside triphosphate hydrolases"/>
    <property type="match status" value="1"/>
</dbReference>
<dbReference type="GO" id="GO:0000731">
    <property type="term" value="P:DNA synthesis involved in DNA repair"/>
    <property type="evidence" value="ECO:0007669"/>
    <property type="project" value="TreeGrafter"/>
</dbReference>
<accession>A0A840AHU3</accession>
<dbReference type="Pfam" id="PF13304">
    <property type="entry name" value="AAA_21"/>
    <property type="match status" value="1"/>
</dbReference>
<dbReference type="InterPro" id="IPR041685">
    <property type="entry name" value="AAA_GajA/Old/RecF-like"/>
</dbReference>
<evidence type="ECO:0000259" key="1">
    <source>
        <dbReference type="Pfam" id="PF13175"/>
    </source>
</evidence>
<dbReference type="Pfam" id="PF13175">
    <property type="entry name" value="AAA_15"/>
    <property type="match status" value="1"/>
</dbReference>
<dbReference type="PANTHER" id="PTHR32182">
    <property type="entry name" value="DNA REPLICATION AND REPAIR PROTEIN RECF"/>
    <property type="match status" value="1"/>
</dbReference>
<dbReference type="GO" id="GO:0005524">
    <property type="term" value="F:ATP binding"/>
    <property type="evidence" value="ECO:0007669"/>
    <property type="project" value="InterPro"/>
</dbReference>
<dbReference type="AlphaFoldDB" id="A0A840AHU3"/>
<organism evidence="3 4">
    <name type="scientific">Kaistia hirudinis</name>
    <dbReference type="NCBI Taxonomy" id="1293440"/>
    <lineage>
        <taxon>Bacteria</taxon>
        <taxon>Pseudomonadati</taxon>
        <taxon>Pseudomonadota</taxon>
        <taxon>Alphaproteobacteria</taxon>
        <taxon>Hyphomicrobiales</taxon>
        <taxon>Kaistiaceae</taxon>
        <taxon>Kaistia</taxon>
    </lineage>
</organism>
<dbReference type="PIRSF" id="PIRSF029347">
    <property type="entry name" value="RecF"/>
    <property type="match status" value="1"/>
</dbReference>
<dbReference type="Gene3D" id="3.40.50.300">
    <property type="entry name" value="P-loop containing nucleotide triphosphate hydrolases"/>
    <property type="match status" value="2"/>
</dbReference>
<evidence type="ECO:0000259" key="2">
    <source>
        <dbReference type="Pfam" id="PF13304"/>
    </source>
</evidence>
<reference evidence="3 4" key="1">
    <citation type="submission" date="2020-08" db="EMBL/GenBank/DDBJ databases">
        <title>Genomic Encyclopedia of Type Strains, Phase IV (KMG-IV): sequencing the most valuable type-strain genomes for metagenomic binning, comparative biology and taxonomic classification.</title>
        <authorList>
            <person name="Goeker M."/>
        </authorList>
    </citation>
    <scope>NUCLEOTIDE SEQUENCE [LARGE SCALE GENOMIC DNA]</scope>
    <source>
        <strain evidence="3 4">DSM 25966</strain>
    </source>
</reference>
<dbReference type="InterPro" id="IPR027417">
    <property type="entry name" value="P-loop_NTPase"/>
</dbReference>
<dbReference type="RefSeq" id="WP_183397529.1">
    <property type="nucleotide sequence ID" value="NZ_JACIDS010000001.1"/>
</dbReference>
<evidence type="ECO:0000313" key="3">
    <source>
        <dbReference type="EMBL" id="MBB3929919.1"/>
    </source>
</evidence>
<name>A0A840AHU3_9HYPH</name>
<feature type="domain" description="Endonuclease GajA/Old nuclease/RecF-like AAA" evidence="1">
    <location>
        <begin position="5"/>
        <end position="49"/>
    </location>
</feature>
<gene>
    <name evidence="3" type="ORF">GGR25_000938</name>
</gene>
<sequence length="372" mass="40250">MKLPLTAVSIENYRSLRKIYLPIGRLTVLLGRNGVGKSNLYRALELLQHAATGTITRAIVEEGGVESVFWAGPRRKGDRARLSLRAVFDDLDYAIEIGTPALDEAALTLAEPLVKAESLRATSGRRPVTLMQRAGPAAWLRGEDGARITYDEALVPSETALAAFRDQGRFAELETVRRALSDWRFYHDFRTDRASPLRRPALAVTTPTLASNGADLAAALATVKQVRGEMPAIAAAIHDAFPGARLAFEFPDGRVALGLQFADLPRPLGAHELSDGTLAYLALVAALSSYRLPAFIALNEPETSLHPDLIPPLARLIAKAAERTQIWVVTHSEPLAAALAEEAGITPRTVIKQDGATWIEGLKLVGSFAEEE</sequence>
<keyword evidence="4" id="KW-1185">Reference proteome</keyword>
<comment type="caution">
    <text evidence="3">The sequence shown here is derived from an EMBL/GenBank/DDBJ whole genome shotgun (WGS) entry which is preliminary data.</text>
</comment>